<reference evidence="2" key="1">
    <citation type="submission" date="2014-11" db="EMBL/GenBank/DDBJ databases">
        <authorList>
            <person name="Amaro Gonzalez C."/>
        </authorList>
    </citation>
    <scope>NUCLEOTIDE SEQUENCE</scope>
</reference>
<proteinExistence type="predicted"/>
<reference evidence="2" key="2">
    <citation type="journal article" date="2015" name="Fish Shellfish Immunol.">
        <title>Early steps in the European eel (Anguilla anguilla)-Vibrio vulnificus interaction in the gills: Role of the RtxA13 toxin.</title>
        <authorList>
            <person name="Callol A."/>
            <person name="Pajuelo D."/>
            <person name="Ebbesson L."/>
            <person name="Teles M."/>
            <person name="MacKenzie S."/>
            <person name="Amaro C."/>
        </authorList>
    </citation>
    <scope>NUCLEOTIDE SEQUENCE</scope>
</reference>
<dbReference type="AlphaFoldDB" id="A0A0E9PX76"/>
<sequence>MALMLAEESEGNPRFSSEHKLASQPILFTPQLQTTNVQSRG</sequence>
<organism evidence="2">
    <name type="scientific">Anguilla anguilla</name>
    <name type="common">European freshwater eel</name>
    <name type="synonym">Muraena anguilla</name>
    <dbReference type="NCBI Taxonomy" id="7936"/>
    <lineage>
        <taxon>Eukaryota</taxon>
        <taxon>Metazoa</taxon>
        <taxon>Chordata</taxon>
        <taxon>Craniata</taxon>
        <taxon>Vertebrata</taxon>
        <taxon>Euteleostomi</taxon>
        <taxon>Actinopterygii</taxon>
        <taxon>Neopterygii</taxon>
        <taxon>Teleostei</taxon>
        <taxon>Anguilliformes</taxon>
        <taxon>Anguillidae</taxon>
        <taxon>Anguilla</taxon>
    </lineage>
</organism>
<feature type="region of interest" description="Disordered" evidence="1">
    <location>
        <begin position="1"/>
        <end position="27"/>
    </location>
</feature>
<dbReference type="EMBL" id="GBXM01099478">
    <property type="protein sequence ID" value="JAH09099.1"/>
    <property type="molecule type" value="Transcribed_RNA"/>
</dbReference>
<protein>
    <submittedName>
        <fullName evidence="2">Uncharacterized protein</fullName>
    </submittedName>
</protein>
<accession>A0A0E9PX76</accession>
<name>A0A0E9PX76_ANGAN</name>
<evidence type="ECO:0000256" key="1">
    <source>
        <dbReference type="SAM" id="MobiDB-lite"/>
    </source>
</evidence>
<evidence type="ECO:0000313" key="2">
    <source>
        <dbReference type="EMBL" id="JAH09099.1"/>
    </source>
</evidence>